<comment type="caution">
    <text evidence="7">The sequence shown here is derived from an EMBL/GenBank/DDBJ whole genome shotgun (WGS) entry which is preliminary data.</text>
</comment>
<dbReference type="Pfam" id="PF04893">
    <property type="entry name" value="Yip1"/>
    <property type="match status" value="1"/>
</dbReference>
<dbReference type="EMBL" id="JALIEB010000003">
    <property type="protein sequence ID" value="MCV3270858.1"/>
    <property type="molecule type" value="Genomic_DNA"/>
</dbReference>
<evidence type="ECO:0000256" key="3">
    <source>
        <dbReference type="ARBA" id="ARBA00022989"/>
    </source>
</evidence>
<feature type="transmembrane region" description="Helical" evidence="5">
    <location>
        <begin position="165"/>
        <end position="189"/>
    </location>
</feature>
<reference evidence="7 8" key="1">
    <citation type="submission" date="2022-04" db="EMBL/GenBank/DDBJ databases">
        <title>Roseobacter sp. WL0113 is a bacterium isolated from neritic sediment.</title>
        <authorList>
            <person name="Wang L."/>
            <person name="He W."/>
            <person name="Zhang D.-F."/>
        </authorList>
    </citation>
    <scope>NUCLEOTIDE SEQUENCE [LARGE SCALE GENOMIC DNA]</scope>
    <source>
        <strain evidence="7 8">WL0113</strain>
    </source>
</reference>
<organism evidence="7 8">
    <name type="scientific">Roseobacter sinensis</name>
    <dbReference type="NCBI Taxonomy" id="2931391"/>
    <lineage>
        <taxon>Bacteria</taxon>
        <taxon>Pseudomonadati</taxon>
        <taxon>Pseudomonadota</taxon>
        <taxon>Alphaproteobacteria</taxon>
        <taxon>Rhodobacterales</taxon>
        <taxon>Roseobacteraceae</taxon>
        <taxon>Roseobacter</taxon>
    </lineage>
</organism>
<evidence type="ECO:0000256" key="5">
    <source>
        <dbReference type="SAM" id="Phobius"/>
    </source>
</evidence>
<dbReference type="Proteomes" id="UP001208690">
    <property type="component" value="Unassembled WGS sequence"/>
</dbReference>
<dbReference type="InterPro" id="IPR006977">
    <property type="entry name" value="Yip1_dom"/>
</dbReference>
<evidence type="ECO:0000256" key="2">
    <source>
        <dbReference type="ARBA" id="ARBA00022692"/>
    </source>
</evidence>
<sequence length="198" mass="20981">MIPATVNWPQLALLTLRDPKSAAAEIMSWQIPRAVLWMAAALVAIVSTFMSTLSNIVIPVPEPLANMVSSPFTLFMIIAGGFIITVHALFWTGRAIGGAEDMSDLLALLVWMQTLRAAAQVAIVIAVLMVPPLASLLVLFVAVATLWVFLNFISVGLHLNSLMRAFFVLIAGALAMSVGLSIVLSMIGVGSLGVPSNV</sequence>
<name>A0ABT3BBB1_9RHOB</name>
<feature type="transmembrane region" description="Helical" evidence="5">
    <location>
        <begin position="105"/>
        <end position="127"/>
    </location>
</feature>
<keyword evidence="3 5" id="KW-1133">Transmembrane helix</keyword>
<dbReference type="RefSeq" id="WP_263843190.1">
    <property type="nucleotide sequence ID" value="NZ_JALIEB010000003.1"/>
</dbReference>
<feature type="domain" description="Yip1" evidence="6">
    <location>
        <begin position="15"/>
        <end position="181"/>
    </location>
</feature>
<keyword evidence="8" id="KW-1185">Reference proteome</keyword>
<gene>
    <name evidence="7" type="ORF">MUB52_05400</name>
</gene>
<comment type="subcellular location">
    <subcellularLocation>
        <location evidence="1">Membrane</location>
        <topology evidence="1">Multi-pass membrane protein</topology>
    </subcellularLocation>
</comment>
<keyword evidence="4 5" id="KW-0472">Membrane</keyword>
<feature type="transmembrane region" description="Helical" evidence="5">
    <location>
        <begin position="72"/>
        <end position="93"/>
    </location>
</feature>
<accession>A0ABT3BBB1</accession>
<keyword evidence="2 5" id="KW-0812">Transmembrane</keyword>
<evidence type="ECO:0000259" key="6">
    <source>
        <dbReference type="Pfam" id="PF04893"/>
    </source>
</evidence>
<feature type="transmembrane region" description="Helical" evidence="5">
    <location>
        <begin position="133"/>
        <end position="153"/>
    </location>
</feature>
<feature type="transmembrane region" description="Helical" evidence="5">
    <location>
        <begin position="35"/>
        <end position="60"/>
    </location>
</feature>
<evidence type="ECO:0000256" key="1">
    <source>
        <dbReference type="ARBA" id="ARBA00004141"/>
    </source>
</evidence>
<evidence type="ECO:0000313" key="7">
    <source>
        <dbReference type="EMBL" id="MCV3270858.1"/>
    </source>
</evidence>
<proteinExistence type="predicted"/>
<protein>
    <submittedName>
        <fullName evidence="7">YIP1 family protein</fullName>
    </submittedName>
</protein>
<evidence type="ECO:0000313" key="8">
    <source>
        <dbReference type="Proteomes" id="UP001208690"/>
    </source>
</evidence>
<evidence type="ECO:0000256" key="4">
    <source>
        <dbReference type="ARBA" id="ARBA00023136"/>
    </source>
</evidence>